<gene>
    <name evidence="1" type="ORF">ABT39_MTgene6378</name>
</gene>
<evidence type="ECO:0000313" key="1">
    <source>
        <dbReference type="EMBL" id="KUM46923.1"/>
    </source>
</evidence>
<keyword evidence="1" id="KW-0496">Mitochondrion</keyword>
<organism evidence="1">
    <name type="scientific">Picea glauca</name>
    <name type="common">White spruce</name>
    <name type="synonym">Pinus glauca</name>
    <dbReference type="NCBI Taxonomy" id="3330"/>
    <lineage>
        <taxon>Eukaryota</taxon>
        <taxon>Viridiplantae</taxon>
        <taxon>Streptophyta</taxon>
        <taxon>Embryophyta</taxon>
        <taxon>Tracheophyta</taxon>
        <taxon>Spermatophyta</taxon>
        <taxon>Pinopsida</taxon>
        <taxon>Pinidae</taxon>
        <taxon>Conifers I</taxon>
        <taxon>Pinales</taxon>
        <taxon>Pinaceae</taxon>
        <taxon>Picea</taxon>
    </lineage>
</organism>
<dbReference type="EMBL" id="LKAM01000009">
    <property type="protein sequence ID" value="KUM46923.1"/>
    <property type="molecule type" value="Genomic_DNA"/>
</dbReference>
<sequence>MFSSSSSTLKRHLISCGWSMPFTLLTAPHFLPARLREKFGETKLFANKQSIGMGNTTGKIIH</sequence>
<geneLocation type="mitochondrion" evidence="1"/>
<dbReference type="AlphaFoldDB" id="A0A117NGK3"/>
<reference evidence="1" key="1">
    <citation type="journal article" date="2015" name="Genome Biol. Evol.">
        <title>Organellar Genomes of White Spruce (Picea glauca): Assembly and Annotation.</title>
        <authorList>
            <person name="Jackman S.D."/>
            <person name="Warren R.L."/>
            <person name="Gibb E.A."/>
            <person name="Vandervalk B.P."/>
            <person name="Mohamadi H."/>
            <person name="Chu J."/>
            <person name="Raymond A."/>
            <person name="Pleasance S."/>
            <person name="Coope R."/>
            <person name="Wildung M.R."/>
            <person name="Ritland C.E."/>
            <person name="Bousquet J."/>
            <person name="Jones S.J."/>
            <person name="Bohlmann J."/>
            <person name="Birol I."/>
        </authorList>
    </citation>
    <scope>NUCLEOTIDE SEQUENCE [LARGE SCALE GENOMIC DNA]</scope>
    <source>
        <tissue evidence="1">Flushing bud</tissue>
    </source>
</reference>
<proteinExistence type="predicted"/>
<protein>
    <submittedName>
        <fullName evidence="1">Uncharacterized protein</fullName>
    </submittedName>
</protein>
<accession>A0A117NGK3</accession>
<name>A0A117NGK3_PICGL</name>
<comment type="caution">
    <text evidence="1">The sequence shown here is derived from an EMBL/GenBank/DDBJ whole genome shotgun (WGS) entry which is preliminary data.</text>
</comment>